<name>A0A7J6KSX6_PEROL</name>
<reference evidence="2 3" key="1">
    <citation type="submission" date="2020-04" db="EMBL/GenBank/DDBJ databases">
        <title>Perkinsus olseni comparative genomics.</title>
        <authorList>
            <person name="Bogema D.R."/>
        </authorList>
    </citation>
    <scope>NUCLEOTIDE SEQUENCE [LARGE SCALE GENOMIC DNA]</scope>
    <source>
        <strain evidence="2">ATCC PRA-179</strain>
    </source>
</reference>
<evidence type="ECO:0000313" key="3">
    <source>
        <dbReference type="Proteomes" id="UP000570595"/>
    </source>
</evidence>
<dbReference type="PANTHER" id="PTHR33050:SF7">
    <property type="entry name" value="RIBONUCLEASE H"/>
    <property type="match status" value="1"/>
</dbReference>
<dbReference type="InterPro" id="IPR052055">
    <property type="entry name" value="Hepadnavirus_pol/RT"/>
</dbReference>
<gene>
    <name evidence="2" type="ORF">FOZ61_000588</name>
</gene>
<dbReference type="PANTHER" id="PTHR33050">
    <property type="entry name" value="REVERSE TRANSCRIPTASE DOMAIN-CONTAINING PROTEIN"/>
    <property type="match status" value="1"/>
</dbReference>
<organism evidence="2 3">
    <name type="scientific">Perkinsus olseni</name>
    <name type="common">Perkinsus atlanticus</name>
    <dbReference type="NCBI Taxonomy" id="32597"/>
    <lineage>
        <taxon>Eukaryota</taxon>
        <taxon>Sar</taxon>
        <taxon>Alveolata</taxon>
        <taxon>Perkinsozoa</taxon>
        <taxon>Perkinsea</taxon>
        <taxon>Perkinsida</taxon>
        <taxon>Perkinsidae</taxon>
        <taxon>Perkinsus</taxon>
    </lineage>
</organism>
<feature type="region of interest" description="Disordered" evidence="1">
    <location>
        <begin position="430"/>
        <end position="484"/>
    </location>
</feature>
<protein>
    <submittedName>
        <fullName evidence="2">Uncharacterized protein</fullName>
    </submittedName>
</protein>
<comment type="caution">
    <text evidence="2">The sequence shown here is derived from an EMBL/GenBank/DDBJ whole genome shotgun (WGS) entry which is preliminary data.</text>
</comment>
<evidence type="ECO:0000256" key="1">
    <source>
        <dbReference type="SAM" id="MobiDB-lite"/>
    </source>
</evidence>
<dbReference type="InterPro" id="IPR043502">
    <property type="entry name" value="DNA/RNA_pol_sf"/>
</dbReference>
<feature type="compositionally biased region" description="Acidic residues" evidence="1">
    <location>
        <begin position="113"/>
        <end position="129"/>
    </location>
</feature>
<dbReference type="OrthoDB" id="419294at2759"/>
<dbReference type="SUPFAM" id="SSF56672">
    <property type="entry name" value="DNA/RNA polymerases"/>
    <property type="match status" value="1"/>
</dbReference>
<dbReference type="Proteomes" id="UP000570595">
    <property type="component" value="Unassembled WGS sequence"/>
</dbReference>
<feature type="compositionally biased region" description="Basic and acidic residues" evidence="1">
    <location>
        <begin position="35"/>
        <end position="76"/>
    </location>
</feature>
<evidence type="ECO:0000313" key="2">
    <source>
        <dbReference type="EMBL" id="KAF4650197.1"/>
    </source>
</evidence>
<feature type="region of interest" description="Disordered" evidence="1">
    <location>
        <begin position="1"/>
        <end position="185"/>
    </location>
</feature>
<feature type="compositionally biased region" description="Basic and acidic residues" evidence="1">
    <location>
        <begin position="432"/>
        <end position="449"/>
    </location>
</feature>
<dbReference type="AlphaFoldDB" id="A0A7J6KSX6"/>
<proteinExistence type="predicted"/>
<sequence>MVALHFCQLSGPSKGHPSSPRMARKPDDTPSSEKAAADKAAADKAAADKAAADEAAADKAAADKAAADKAAAEKGTPRRLRKANASKASTSDQTEDNKKKTSPPSSSSKPPMADDDEGEEDDGVEDGETDADHTPKKSKSAKTSKLLAEIAKASKKSGEETRVIEIPSKDAPSPSNSLGSGEAAMSRAANHFVTKLIEGLNNKSPADGSDEASKKDTLKAAADAIRKSGIGSFDPKLFNMDALAAAIKDNNYILTEPLESFCGDPELEKEGLAYFASCLLSWAVTVTILGVCDWGLAMSHAVHVLFSVQFSGTSNKFGGLPLCKAYDTHVRQGLAKMVSTKGISIQDALSHLSDVDASQLLILSSQVSSRNDKWKSSDSRGHKRSWNDSWNSYYNSHSSNYYWNKNWNKNWGSSSCCNDWYSSWYPNSKRWKSSDDKKDDDKKKKDEKSPGTSNGGGHHEPPPVDTSPTIPAAHSPESPDSAEAVRAPRVVHPELLADTSVVALADLHRLVTASPSPDPQASEGTNLRSNLSEMVCYFTPRISRIGSGAQPRAVRCGDLGKPIKASSPEEHLSVSCDMAHPLKEAPGLPDTVRAAIAAQERLGPEVLVKARLEVMKFWETRRKLLESATEDSVRSMPEEVRAVAGKLNLPLFKEMLEATGYPDASLAEELQNGLPLTGTFEVPESIFRRNRGKLNKRSVMDLGELLDAGPDLARKMARKLEGNPSEWDETLWKSAIEETEAKTMIGPIPVGKLDTLFEGGFVASPRFPVVQTDKVRPCDDFKRSNVNRTMIFLNKVSLPTPEAAVAVAREYARTIGSADIRWWKSDHAAAYRQVPCDCESHKAARAQVTVVLLRDPSSGEASAFFHVAQPFGASSSVINYCRVSQALAHLGRILLALILINFLDDYFAPERASSVDSGYEAWRWLHVILGWRLKEPKCVGPTSDLSVLGLGIATSGGSLHLSLPEQKKAKIIDKIQEALSEDRLSSSAAAKLAGRLLFASTVLPSNACRPYLREVMSHIHRPDVQKLSTNRPFAVTALTRLKEMLRGAEAVRHISLMEESDISSVRQACIYSDATSAGGIGAVASAKDFVRPIYAACEAPEWFHARLLDRKTQIIALELFGALVSIETFGRYVSGRWVIVFVDNVAVEQALVKGYSKHADLNHMITKFWHSCEKFHLKIWIDRVPSELNPADKPSRRIFDEIVRSYSRKEHRFPSLD</sequence>
<accession>A0A7J6KSX6</accession>
<feature type="compositionally biased region" description="Low complexity" evidence="1">
    <location>
        <begin position="102"/>
        <end position="111"/>
    </location>
</feature>
<dbReference type="EMBL" id="JABAHT010001104">
    <property type="protein sequence ID" value="KAF4650197.1"/>
    <property type="molecule type" value="Genomic_DNA"/>
</dbReference>